<dbReference type="AlphaFoldDB" id="A0A1F4U5Z1"/>
<evidence type="ECO:0000256" key="11">
    <source>
        <dbReference type="ARBA" id="ARBA00033284"/>
    </source>
</evidence>
<evidence type="ECO:0000256" key="16">
    <source>
        <dbReference type="PIRSR" id="PIRSR006337-3"/>
    </source>
</evidence>
<feature type="site" description="Transition state stabilizer" evidence="16">
    <location>
        <position position="388"/>
    </location>
</feature>
<evidence type="ECO:0000256" key="15">
    <source>
        <dbReference type="PIRSR" id="PIRSR006337-1"/>
    </source>
</evidence>
<reference evidence="18 19" key="1">
    <citation type="journal article" date="2016" name="Nat. Commun.">
        <title>Thousands of microbial genomes shed light on interconnected biogeochemical processes in an aquifer system.</title>
        <authorList>
            <person name="Anantharaman K."/>
            <person name="Brown C.T."/>
            <person name="Hug L.A."/>
            <person name="Sharon I."/>
            <person name="Castelle C.J."/>
            <person name="Probst A.J."/>
            <person name="Thomas B.C."/>
            <person name="Singh A."/>
            <person name="Wilkins M.J."/>
            <person name="Karaoz U."/>
            <person name="Brodie E.L."/>
            <person name="Williams K.H."/>
            <person name="Hubbard S.S."/>
            <person name="Banfield J.F."/>
        </authorList>
    </citation>
    <scope>NUCLEOTIDE SEQUENCE [LARGE SCALE GENOMIC DNA]</scope>
</reference>
<proteinExistence type="inferred from homology"/>
<evidence type="ECO:0000256" key="12">
    <source>
        <dbReference type="ARBA" id="ARBA00034013"/>
    </source>
</evidence>
<gene>
    <name evidence="18" type="ORF">A2438_03505</name>
</gene>
<dbReference type="EMBL" id="MEUJ01000004">
    <property type="protein sequence ID" value="OGC40321.1"/>
    <property type="molecule type" value="Genomic_DNA"/>
</dbReference>
<dbReference type="Gene3D" id="3.20.20.80">
    <property type="entry name" value="Glycosidases"/>
    <property type="match status" value="1"/>
</dbReference>
<dbReference type="GO" id="GO:0005737">
    <property type="term" value="C:cytoplasm"/>
    <property type="evidence" value="ECO:0007669"/>
    <property type="project" value="UniProtKB-SubCell"/>
</dbReference>
<feature type="active site" description="Proton donor" evidence="15">
    <location>
        <position position="295"/>
    </location>
</feature>
<evidence type="ECO:0000256" key="10">
    <source>
        <dbReference type="ARBA" id="ARBA00032057"/>
    </source>
</evidence>
<sequence length="589" mass="67331">MKIGAQYRGGGRCSFSLFAPFPELIDVKILCGEDKIIPMEKGQGGYWKLRLNNVYPGTKYFYRLNGAVLRPDPASNCQPEGVDGPSEIIDHNKFRWQDGGWEGVPAGKMVIYELHVGAFSDKGDFDSIVHRLDELKDLGINAIEIMPIGQFSGDRNWGYDGVYPFAVQNSYGRPDEFKRLVNEAHKRGFAVILDVVYDHAGPEGNYFSDFGPYFDGRNKTPHGNAFNFDGAFGNEVRNFFIQNALYWFDVFHIDALRLDADVLYGISAKPFLEELSEKTAQLSKKKNKKFLLTAESKLNDARLTRPRPEGLGFDAQWCNDFHHAIHALLTKEKNGYYIDFGSYRHFKKAFKRGFVYLWEYSNFRRHRYGSSCSDTPPERLVVFSQNHDQVGNRPDGGRLSGIVPFEALKLSAAAVLLSPYIPLLFMGEEYAEESPFLYFVSHSDPKLLEAVRRGRIEEYSSFLLPEDIKSFLRSKLKWEKRREGKNKILLNFYRELIGLRPNEEEKAAKTIEDFQRLNLLVCNYRKMVCVMSFNIKEKSIRLKLPPGNWKKILDSSEKKWAGPGNDLAGFVADGDRINVKPLSVVVYKA</sequence>
<evidence type="ECO:0000256" key="5">
    <source>
        <dbReference type="ARBA" id="ARBA00015938"/>
    </source>
</evidence>
<dbReference type="CDD" id="cd11325">
    <property type="entry name" value="AmyAc_GTHase"/>
    <property type="match status" value="1"/>
</dbReference>
<dbReference type="SUPFAM" id="SSF51445">
    <property type="entry name" value="(Trans)glycosidases"/>
    <property type="match status" value="1"/>
</dbReference>
<dbReference type="Gene3D" id="2.60.40.10">
    <property type="entry name" value="Immunoglobulins"/>
    <property type="match status" value="1"/>
</dbReference>
<dbReference type="Gene3D" id="1.10.10.760">
    <property type="entry name" value="E-set domains of sugar-utilizing enzymes"/>
    <property type="match status" value="1"/>
</dbReference>
<evidence type="ECO:0000256" key="14">
    <source>
        <dbReference type="PIRNR" id="PIRNR006337"/>
    </source>
</evidence>
<evidence type="ECO:0000313" key="18">
    <source>
        <dbReference type="EMBL" id="OGC40321.1"/>
    </source>
</evidence>
<comment type="catalytic activity">
    <reaction evidence="12 14">
        <text>hydrolysis of (1-&gt;4)-alpha-D-glucosidic linkage in 4-alpha-D-[(1-&gt;4)-alpha-D-glucanosyl]n trehalose to yield trehalose and (1-&gt;4)-alpha-D-glucan.</text>
        <dbReference type="EC" id="3.2.1.141"/>
    </reaction>
</comment>
<keyword evidence="7 14" id="KW-0378">Hydrolase</keyword>
<evidence type="ECO:0000256" key="8">
    <source>
        <dbReference type="ARBA" id="ARBA00023277"/>
    </source>
</evidence>
<evidence type="ECO:0000256" key="3">
    <source>
        <dbReference type="ARBA" id="ARBA00008061"/>
    </source>
</evidence>
<dbReference type="GO" id="GO:0005992">
    <property type="term" value="P:trehalose biosynthetic process"/>
    <property type="evidence" value="ECO:0007669"/>
    <property type="project" value="UniProtKB-UniRule"/>
</dbReference>
<evidence type="ECO:0000256" key="2">
    <source>
        <dbReference type="ARBA" id="ARBA00005199"/>
    </source>
</evidence>
<evidence type="ECO:0000256" key="9">
    <source>
        <dbReference type="ARBA" id="ARBA00023295"/>
    </source>
</evidence>
<keyword evidence="6" id="KW-0963">Cytoplasm</keyword>
<dbReference type="PANTHER" id="PTHR43651:SF11">
    <property type="entry name" value="MALTO-OLIGOSYLTREHALOSE TREHALOHYDROLASE"/>
    <property type="match status" value="1"/>
</dbReference>
<feature type="domain" description="Glycosyl hydrolase family 13 catalytic" evidence="17">
    <location>
        <begin position="113"/>
        <end position="500"/>
    </location>
</feature>
<dbReference type="GO" id="GO:0033942">
    <property type="term" value="F:4-alpha-D-(1-&gt;4)-alpha-D-glucanotrehalose trehalohydrolase activity"/>
    <property type="evidence" value="ECO:0007669"/>
    <property type="project" value="UniProtKB-EC"/>
</dbReference>
<comment type="subcellular location">
    <subcellularLocation>
        <location evidence="1 15">Cytoplasm</location>
    </subcellularLocation>
</comment>
<evidence type="ECO:0000256" key="13">
    <source>
        <dbReference type="NCBIfam" id="TIGR02402"/>
    </source>
</evidence>
<dbReference type="PANTHER" id="PTHR43651">
    <property type="entry name" value="1,4-ALPHA-GLUCAN-BRANCHING ENZYME"/>
    <property type="match status" value="1"/>
</dbReference>
<dbReference type="InterPro" id="IPR044901">
    <property type="entry name" value="Trehalose_TreZ_E-set_sf"/>
</dbReference>
<evidence type="ECO:0000256" key="7">
    <source>
        <dbReference type="ARBA" id="ARBA00022801"/>
    </source>
</evidence>
<dbReference type="InterPro" id="IPR014756">
    <property type="entry name" value="Ig_E-set"/>
</dbReference>
<name>A0A1F4U5Z1_UNCSA</name>
<evidence type="ECO:0000256" key="6">
    <source>
        <dbReference type="ARBA" id="ARBA00022490"/>
    </source>
</evidence>
<protein>
    <recommendedName>
        <fullName evidence="5 13">Malto-oligosyltrehalose trehalohydrolase</fullName>
        <shortName evidence="14">MTHase</shortName>
        <ecNumber evidence="4 13">3.2.1.141</ecNumber>
    </recommendedName>
    <alternativeName>
        <fullName evidence="11 14">4-alpha-D-((1-&gt;4)-alpha-D-glucano)trehalose trehalohydrolase</fullName>
    </alternativeName>
    <alternativeName>
        <fullName evidence="10 14">Maltooligosyl trehalose trehalohydrolase</fullName>
    </alternativeName>
</protein>
<dbReference type="InterPro" id="IPR013783">
    <property type="entry name" value="Ig-like_fold"/>
</dbReference>
<dbReference type="Proteomes" id="UP000179242">
    <property type="component" value="Unassembled WGS sequence"/>
</dbReference>
<keyword evidence="9 14" id="KW-0326">Glycosidase</keyword>
<dbReference type="InterPro" id="IPR012768">
    <property type="entry name" value="Trehalose_TreZ"/>
</dbReference>
<feature type="active site" description="Nucleophile" evidence="15">
    <location>
        <position position="259"/>
    </location>
</feature>
<evidence type="ECO:0000313" key="19">
    <source>
        <dbReference type="Proteomes" id="UP000179242"/>
    </source>
</evidence>
<keyword evidence="8" id="KW-0119">Carbohydrate metabolism</keyword>
<evidence type="ECO:0000256" key="1">
    <source>
        <dbReference type="ARBA" id="ARBA00004496"/>
    </source>
</evidence>
<dbReference type="InterPro" id="IPR006047">
    <property type="entry name" value="GH13_cat_dom"/>
</dbReference>
<dbReference type="InterPro" id="IPR017853">
    <property type="entry name" value="GH"/>
</dbReference>
<dbReference type="Pfam" id="PF00128">
    <property type="entry name" value="Alpha-amylase"/>
    <property type="match status" value="1"/>
</dbReference>
<dbReference type="PIRSF" id="PIRSF006337">
    <property type="entry name" value="Trehalose_TreZ"/>
    <property type="match status" value="1"/>
</dbReference>
<comment type="caution">
    <text evidence="18">The sequence shown here is derived from an EMBL/GenBank/DDBJ whole genome shotgun (WGS) entry which is preliminary data.</text>
</comment>
<accession>A0A1F4U5Z1</accession>
<dbReference type="EC" id="3.2.1.141" evidence="4 13"/>
<dbReference type="UniPathway" id="UPA00299"/>
<evidence type="ECO:0000259" key="17">
    <source>
        <dbReference type="SMART" id="SM00642"/>
    </source>
</evidence>
<comment type="pathway">
    <text evidence="2 14">Glycan biosynthesis; trehalose biosynthesis.</text>
</comment>
<dbReference type="NCBIfam" id="TIGR02402">
    <property type="entry name" value="trehalose_TreZ"/>
    <property type="match status" value="1"/>
</dbReference>
<dbReference type="CDD" id="cd02853">
    <property type="entry name" value="E_set_MTHase_like_N"/>
    <property type="match status" value="1"/>
</dbReference>
<comment type="similarity">
    <text evidence="3 14">Belongs to the glycosyl hydrolase 13 family.</text>
</comment>
<organism evidence="18 19">
    <name type="scientific">candidate division WOR-1 bacterium RIFOXYC2_FULL_46_14</name>
    <dbReference type="NCBI Taxonomy" id="1802587"/>
    <lineage>
        <taxon>Bacteria</taxon>
        <taxon>Bacillati</taxon>
        <taxon>Saganbacteria</taxon>
    </lineage>
</organism>
<dbReference type="SMART" id="SM00642">
    <property type="entry name" value="Aamy"/>
    <property type="match status" value="1"/>
</dbReference>
<dbReference type="SUPFAM" id="SSF81296">
    <property type="entry name" value="E set domains"/>
    <property type="match status" value="1"/>
</dbReference>
<evidence type="ECO:0000256" key="4">
    <source>
        <dbReference type="ARBA" id="ARBA00012268"/>
    </source>
</evidence>